<dbReference type="InterPro" id="IPR025311">
    <property type="entry name" value="DUF4166"/>
</dbReference>
<dbReference type="STRING" id="40335.Ltuc_1754"/>
<dbReference type="InterPro" id="IPR001509">
    <property type="entry name" value="Epimerase_deHydtase"/>
</dbReference>
<dbReference type="InterPro" id="IPR036291">
    <property type="entry name" value="NAD(P)-bd_dom_sf"/>
</dbReference>
<evidence type="ECO:0000256" key="1">
    <source>
        <dbReference type="ARBA" id="ARBA00009353"/>
    </source>
</evidence>
<keyword evidence="2" id="KW-0472">Membrane</keyword>
<name>A0A0W0ZYM7_9GAMM</name>
<keyword evidence="2" id="KW-1133">Transmembrane helix</keyword>
<dbReference type="NCBIfam" id="TIGR01777">
    <property type="entry name" value="yfcH"/>
    <property type="match status" value="1"/>
</dbReference>
<keyword evidence="8" id="KW-1185">Reference proteome</keyword>
<dbReference type="PANTHER" id="PTHR11092:SF0">
    <property type="entry name" value="EPIMERASE FAMILY PROTEIN SDR39U1"/>
    <property type="match status" value="1"/>
</dbReference>
<proteinExistence type="inferred from homology"/>
<reference evidence="7 8" key="1">
    <citation type="submission" date="2015-11" db="EMBL/GenBank/DDBJ databases">
        <title>Genomic analysis of 38 Legionella species identifies large and diverse effector repertoires.</title>
        <authorList>
            <person name="Burstein D."/>
            <person name="Amaro F."/>
            <person name="Zusman T."/>
            <person name="Lifshitz Z."/>
            <person name="Cohen O."/>
            <person name="Gilbert J.A."/>
            <person name="Pupko T."/>
            <person name="Shuman H.A."/>
            <person name="Segal G."/>
        </authorList>
    </citation>
    <scope>NUCLEOTIDE SEQUENCE [LARGE SCALE GENOMIC DNA]</scope>
    <source>
        <strain evidence="7 8">ATCC 49180</strain>
    </source>
</reference>
<dbReference type="InterPro" id="IPR010099">
    <property type="entry name" value="SDR39U1"/>
</dbReference>
<protein>
    <submittedName>
        <fullName evidence="7">NAD dependent epimerase/dehydratase</fullName>
        <ecNumber evidence="7">1.14.13.90</ecNumber>
    </submittedName>
</protein>
<dbReference type="GO" id="GO:0016491">
    <property type="term" value="F:oxidoreductase activity"/>
    <property type="evidence" value="ECO:0007669"/>
    <property type="project" value="UniProtKB-KW"/>
</dbReference>
<dbReference type="EMBL" id="LNZA01000001">
    <property type="protein sequence ID" value="KTD73907.1"/>
    <property type="molecule type" value="Genomic_DNA"/>
</dbReference>
<dbReference type="Gene3D" id="3.50.50.60">
    <property type="entry name" value="FAD/NAD(P)-binding domain"/>
    <property type="match status" value="1"/>
</dbReference>
<keyword evidence="7" id="KW-0560">Oxidoreductase</keyword>
<dbReference type="InterPro" id="IPR013549">
    <property type="entry name" value="DUF1731"/>
</dbReference>
<evidence type="ECO:0000313" key="8">
    <source>
        <dbReference type="Proteomes" id="UP000054693"/>
    </source>
</evidence>
<dbReference type="PATRIC" id="fig|40335.7.peg.1863"/>
<gene>
    <name evidence="7" type="ORF">Ltuc_1754</name>
</gene>
<dbReference type="Gene3D" id="3.40.50.720">
    <property type="entry name" value="NAD(P)-binding Rossmann-like Domain"/>
    <property type="match status" value="1"/>
</dbReference>
<feature type="domain" description="DUF1731" evidence="5">
    <location>
        <begin position="909"/>
        <end position="952"/>
    </location>
</feature>
<dbReference type="SUPFAM" id="SSF51735">
    <property type="entry name" value="NAD(P)-binding Rossmann-fold domains"/>
    <property type="match status" value="1"/>
</dbReference>
<dbReference type="InterPro" id="IPR036188">
    <property type="entry name" value="FAD/NAD-bd_sf"/>
</dbReference>
<evidence type="ECO:0000259" key="6">
    <source>
        <dbReference type="Pfam" id="PF13761"/>
    </source>
</evidence>
<evidence type="ECO:0000259" key="5">
    <source>
        <dbReference type="Pfam" id="PF08338"/>
    </source>
</evidence>
<dbReference type="Pfam" id="PF13761">
    <property type="entry name" value="DUF4166"/>
    <property type="match status" value="1"/>
</dbReference>
<dbReference type="SUPFAM" id="SSF51905">
    <property type="entry name" value="FAD/NAD(P)-binding domain"/>
    <property type="match status" value="1"/>
</dbReference>
<feature type="domain" description="DUF4166" evidence="6">
    <location>
        <begin position="485"/>
        <end position="648"/>
    </location>
</feature>
<organism evidence="7 8">
    <name type="scientific">Legionella tucsonensis</name>
    <dbReference type="NCBI Taxonomy" id="40335"/>
    <lineage>
        <taxon>Bacteria</taxon>
        <taxon>Pseudomonadati</taxon>
        <taxon>Pseudomonadota</taxon>
        <taxon>Gammaproteobacteria</taxon>
        <taxon>Legionellales</taxon>
        <taxon>Legionellaceae</taxon>
        <taxon>Legionella</taxon>
    </lineage>
</organism>
<evidence type="ECO:0000313" key="7">
    <source>
        <dbReference type="EMBL" id="KTD73907.1"/>
    </source>
</evidence>
<feature type="domain" description="NAD-dependent epimerase/dehydratase" evidence="3">
    <location>
        <begin position="662"/>
        <end position="883"/>
    </location>
</feature>
<accession>A0A0W0ZYM7</accession>
<feature type="transmembrane region" description="Helical" evidence="2">
    <location>
        <begin position="12"/>
        <end position="32"/>
    </location>
</feature>
<dbReference type="InterPro" id="IPR002938">
    <property type="entry name" value="FAD-bd"/>
</dbReference>
<dbReference type="EC" id="1.14.13.90" evidence="7"/>
<comment type="similarity">
    <text evidence="1">Belongs to the NAD(P)-dependent epimerase/dehydratase family. SDR39U1 subfamily.</text>
</comment>
<dbReference type="Pfam" id="PF01494">
    <property type="entry name" value="FAD_binding_3"/>
    <property type="match status" value="1"/>
</dbReference>
<evidence type="ECO:0000256" key="2">
    <source>
        <dbReference type="SAM" id="Phobius"/>
    </source>
</evidence>
<dbReference type="Pfam" id="PF01370">
    <property type="entry name" value="Epimerase"/>
    <property type="match status" value="1"/>
</dbReference>
<evidence type="ECO:0000259" key="3">
    <source>
        <dbReference type="Pfam" id="PF01370"/>
    </source>
</evidence>
<dbReference type="Pfam" id="PF08338">
    <property type="entry name" value="DUF1731"/>
    <property type="match status" value="1"/>
</dbReference>
<dbReference type="PRINTS" id="PR00420">
    <property type="entry name" value="RNGMNOXGNASE"/>
</dbReference>
<dbReference type="AlphaFoldDB" id="A0A0W0ZYM7"/>
<evidence type="ECO:0000259" key="4">
    <source>
        <dbReference type="Pfam" id="PF01494"/>
    </source>
</evidence>
<dbReference type="PANTHER" id="PTHR11092">
    <property type="entry name" value="SUGAR NUCLEOTIDE EPIMERASE RELATED"/>
    <property type="match status" value="1"/>
</dbReference>
<dbReference type="Proteomes" id="UP000054693">
    <property type="component" value="Unassembled WGS sequence"/>
</dbReference>
<comment type="caution">
    <text evidence="7">The sequence shown here is derived from an EMBL/GenBank/DDBJ whole genome shotgun (WGS) entry which is preliminary data.</text>
</comment>
<feature type="domain" description="FAD-binding" evidence="4">
    <location>
        <begin position="13"/>
        <end position="390"/>
    </location>
</feature>
<sequence>MPIIKRMTVVKSVHVLIVGAGISGLALANLLVHGNKKVKFRVTIFESRPDGNNQESIGGGIGLWPPSQFVLRNIPNYQNFIEQFGYNMPSPSYRDSDGRILARANEDFGSRFPVECLNRDDLINMLLAGLKDRDDVEIITSQKICGYERDNDQIVINIDGNKLYKGDLLIACDGIHSQIRNCLMSELKRPPVLETDLGYTYFRANAQIPLETNHKWWSVSFETWGTCQSKKYGSHEIRFGYVPLKPPNVFWFIAIKTQKNHKYLSPINGVKLVDEDTKEFLKDLVREWKPIHTDSGDVAVNYEELINLTHKILRTDIAKIEGVEKFPWTSRDNRVVLLGDSAHATAPNIAQGAGLCIEDAACLASRLNRVDYLQGISQYVRERKPRAKTVQNVADLVASVGQVRNPILKILRNGIMRAATHFTPSLQRRIFEYSVSFSLGGSTRSTYWQAPRLSITDDAPSSLFGRVFPNPHLPENHVKDFKTSSTGGSGLGVVTVEKPTFFAKIFGALAGFPSDMNQQPFYAEVINLSKDVQRWNRVFGYNTLHQKTYSTTHSLYSGFNRQMYLSEGIGGFMDKAIRFIYKINLQPDKSLKYESQGITLFDSFKIPLPTFLLPKSEWIEKPTDKGWKFDGKISFPMIGTLLHYYGHFQVDKKDVVKNKRAVIAGGSGMIGKEVCLEFIKKGYDVYCLSRSSNMEINLEGVKVRCIDKDWSDLIDRNTIILNLSGANPGAKRWTSSVKSDIAESRLQVIDTIIHNIERAQEKPFKYLQASAAGFYGNAGDSILTEESESVVGNEPGTKFRVDVCKEIEERANRANCNVINLRIGHVLSNTGGLLPYYRFSGFFCAGRFGSGNQFVPFVHIKDVTKAIEFIADNDTIINGAINITAPQPCSNSEMLKELRWVKWGPGIPLPASVLKLLIGESSVILTDSERVQPKRLLENGFKFNYNTLHESLCGLK</sequence>
<dbReference type="GO" id="GO:0071949">
    <property type="term" value="F:FAD binding"/>
    <property type="evidence" value="ECO:0007669"/>
    <property type="project" value="InterPro"/>
</dbReference>
<keyword evidence="2" id="KW-0812">Transmembrane</keyword>